<name>A0ABT9JI74_9PAST</name>
<dbReference type="RefSeq" id="WP_306383744.1">
    <property type="nucleotide sequence ID" value="NZ_JASAVR010000001.1"/>
</dbReference>
<accession>A0ABT9JI74</accession>
<evidence type="ECO:0000313" key="2">
    <source>
        <dbReference type="Proteomes" id="UP001224812"/>
    </source>
</evidence>
<dbReference type="PANTHER" id="PTHR36154">
    <property type="entry name" value="DNA-BINDING TRANSCRIPTIONAL ACTIVATOR ALPA"/>
    <property type="match status" value="1"/>
</dbReference>
<dbReference type="PANTHER" id="PTHR36154:SF1">
    <property type="entry name" value="DNA-BINDING TRANSCRIPTIONAL ACTIVATOR ALPA"/>
    <property type="match status" value="1"/>
</dbReference>
<gene>
    <name evidence="1" type="ORF">QJT92_01050</name>
</gene>
<dbReference type="Gene3D" id="1.10.238.160">
    <property type="match status" value="1"/>
</dbReference>
<evidence type="ECO:0000313" key="1">
    <source>
        <dbReference type="EMBL" id="MDP8084520.1"/>
    </source>
</evidence>
<comment type="caution">
    <text evidence="1">The sequence shown here is derived from an EMBL/GenBank/DDBJ whole genome shotgun (WGS) entry which is preliminary data.</text>
</comment>
<dbReference type="Pfam" id="PF05930">
    <property type="entry name" value="Phage_AlpA"/>
    <property type="match status" value="1"/>
</dbReference>
<organism evidence="1 2">
    <name type="scientific">Phocoenobacter skyensis</name>
    <dbReference type="NCBI Taxonomy" id="97481"/>
    <lineage>
        <taxon>Bacteria</taxon>
        <taxon>Pseudomonadati</taxon>
        <taxon>Pseudomonadota</taxon>
        <taxon>Gammaproteobacteria</taxon>
        <taxon>Pasteurellales</taxon>
        <taxon>Pasteurellaceae</taxon>
        <taxon>Phocoenobacter</taxon>
    </lineage>
</organism>
<reference evidence="1 2" key="1">
    <citation type="journal article" date="2023" name="Front. Microbiol.">
        <title>Phylogeography and host specificity of Pasteurellaceae pathogenic to sea-farmed fish in the north-east Atlantic.</title>
        <authorList>
            <person name="Gulla S."/>
            <person name="Colquhoun D.J."/>
            <person name="Olsen A.B."/>
            <person name="Spilsberg B."/>
            <person name="Lagesen K."/>
            <person name="Aakesson C.P."/>
            <person name="Strom S."/>
            <person name="Manji F."/>
            <person name="Birkbeck T.H."/>
            <person name="Nilsen H.K."/>
        </authorList>
    </citation>
    <scope>NUCLEOTIDE SEQUENCE [LARGE SCALE GENOMIC DNA]</scope>
    <source>
        <strain evidence="1 2">VIO11850</strain>
    </source>
</reference>
<dbReference type="InterPro" id="IPR052931">
    <property type="entry name" value="Prophage_regulatory_activator"/>
</dbReference>
<keyword evidence="2" id="KW-1185">Reference proteome</keyword>
<dbReference type="EMBL" id="JASAVS010000001">
    <property type="protein sequence ID" value="MDP8084520.1"/>
    <property type="molecule type" value="Genomic_DNA"/>
</dbReference>
<sequence>MKTEKKKERFIDFLEVKHRTGLSRSTMYEFIKKGIFPQSINIGTRNKKWLESDIDCWIAEQIIKNKQEKNNG</sequence>
<protein>
    <submittedName>
        <fullName evidence="1">AlpA family phage regulatory protein</fullName>
    </submittedName>
</protein>
<dbReference type="Proteomes" id="UP001224812">
    <property type="component" value="Unassembled WGS sequence"/>
</dbReference>
<proteinExistence type="predicted"/>
<dbReference type="InterPro" id="IPR010260">
    <property type="entry name" value="AlpA"/>
</dbReference>